<sequence>MDSLEESLPVKRGLSNWFSGKSKSFACLSEAAALGSAKDMAKKENPFNKRRRILTTCKASWQRRASYAALNTSVLRALREDGVDHEDDDDDDEDGGGAASHPFQRKLDGAFRSPDPSPSPIFNTPSSLSTRLTITTEPNSTVWIRLDSINSPLSLSLSLSVNSPPPN</sequence>
<dbReference type="PANTHER" id="PTHR33172:SF91">
    <property type="entry name" value="PROTEIN OXIDATIVE STRESS 3 LIKE 5"/>
    <property type="match status" value="1"/>
</dbReference>
<feature type="compositionally biased region" description="Polar residues" evidence="3">
    <location>
        <begin position="120"/>
        <end position="133"/>
    </location>
</feature>
<dbReference type="EMBL" id="LR743600">
    <property type="protein sequence ID" value="CAA2631103.1"/>
    <property type="molecule type" value="Genomic_DNA"/>
</dbReference>
<accession>A0A7I8JJK2</accession>
<name>A0A7I8JJK2_SPIIN</name>
<evidence type="ECO:0000313" key="4">
    <source>
        <dbReference type="EMBL" id="CAA2631103.1"/>
    </source>
</evidence>
<protein>
    <submittedName>
        <fullName evidence="4">Uncharacterized protein</fullName>
    </submittedName>
</protein>
<evidence type="ECO:0000256" key="3">
    <source>
        <dbReference type="SAM" id="MobiDB-lite"/>
    </source>
</evidence>
<feature type="region of interest" description="Disordered" evidence="3">
    <location>
        <begin position="81"/>
        <end position="133"/>
    </location>
</feature>
<dbReference type="AlphaFoldDB" id="A0A7I8JJK2"/>
<dbReference type="GO" id="GO:0006950">
    <property type="term" value="P:response to stress"/>
    <property type="evidence" value="ECO:0007669"/>
    <property type="project" value="UniProtKB-ARBA"/>
</dbReference>
<keyword evidence="5" id="KW-1185">Reference proteome</keyword>
<dbReference type="Proteomes" id="UP001189122">
    <property type="component" value="Unassembled WGS sequence"/>
</dbReference>
<evidence type="ECO:0000256" key="1">
    <source>
        <dbReference type="ARBA" id="ARBA00004123"/>
    </source>
</evidence>
<reference evidence="4 5" key="1">
    <citation type="submission" date="2019-12" db="EMBL/GenBank/DDBJ databases">
        <authorList>
            <person name="Scholz U."/>
            <person name="Mascher M."/>
            <person name="Fiebig A."/>
        </authorList>
    </citation>
    <scope>NUCLEOTIDE SEQUENCE</scope>
</reference>
<proteinExistence type="predicted"/>
<evidence type="ECO:0000256" key="2">
    <source>
        <dbReference type="ARBA" id="ARBA00023242"/>
    </source>
</evidence>
<feature type="compositionally biased region" description="Acidic residues" evidence="3">
    <location>
        <begin position="83"/>
        <end position="95"/>
    </location>
</feature>
<keyword evidence="2" id="KW-0539">Nucleus</keyword>
<comment type="subcellular location">
    <subcellularLocation>
        <location evidence="1">Nucleus</location>
    </subcellularLocation>
</comment>
<gene>
    <name evidence="4" type="ORF">SI7747_13016749</name>
</gene>
<dbReference type="PANTHER" id="PTHR33172">
    <property type="entry name" value="OS08G0516900 PROTEIN"/>
    <property type="match status" value="1"/>
</dbReference>
<dbReference type="EMBL" id="CACRZD030000013">
    <property type="protein sequence ID" value="CAA6670346.1"/>
    <property type="molecule type" value="Genomic_DNA"/>
</dbReference>
<organism evidence="4">
    <name type="scientific">Spirodela intermedia</name>
    <name type="common">Intermediate duckweed</name>
    <dbReference type="NCBI Taxonomy" id="51605"/>
    <lineage>
        <taxon>Eukaryota</taxon>
        <taxon>Viridiplantae</taxon>
        <taxon>Streptophyta</taxon>
        <taxon>Embryophyta</taxon>
        <taxon>Tracheophyta</taxon>
        <taxon>Spermatophyta</taxon>
        <taxon>Magnoliopsida</taxon>
        <taxon>Liliopsida</taxon>
        <taxon>Araceae</taxon>
        <taxon>Lemnoideae</taxon>
        <taxon>Spirodela</taxon>
    </lineage>
</organism>
<dbReference type="InterPro" id="IPR051992">
    <property type="entry name" value="OxStress_Response_Reg"/>
</dbReference>
<dbReference type="GO" id="GO:0005634">
    <property type="term" value="C:nucleus"/>
    <property type="evidence" value="ECO:0007669"/>
    <property type="project" value="UniProtKB-SubCell"/>
</dbReference>
<evidence type="ECO:0000313" key="5">
    <source>
        <dbReference type="Proteomes" id="UP001189122"/>
    </source>
</evidence>